<dbReference type="AlphaFoldDB" id="A0A5A9NX84"/>
<name>A0A5A9NX84_9TELE</name>
<accession>A0A5A9NX84</accession>
<dbReference type="EMBL" id="SOYY01000013">
    <property type="protein sequence ID" value="KAA0712967.1"/>
    <property type="molecule type" value="Genomic_DNA"/>
</dbReference>
<sequence>MKEISSKISIRPFTSDKDLAERKRPAVTNGGFKPFILPGSTGEFLSQQFHREIILSICPSEPYNRTKNSPPEKISNKDFVLEHVPLCFDDELERQNVKSLTARPPTDYVLPIVSETYPVIYNTDQYQHEPFKSPGFHFLETPKPLLQNCCVLNSKSHSVVIRNTDSMQDPRSQRIGERSKGIPCPQNSPYIGKKTMRARSVHVLLADGNVTKCPKNSLLFVHHHDVTSTGVFSNTTRTPPVPFFMPRQRCPQVHVGPVVNGINPIPNHAKISPSDNLKITTGRLTRCRHVTPPQSQKSEAKQNGTDFLVISKALQSQQKCDQRHDFDTKQHFHEEFWSREIENISHNYEMLQVTDDKHFGLNDESLSRPNSSPKHTLDQAPELSTLEMLHSVDDTNTCSETMGSVNDSETLKSNHDVQWSHAINIPTAERCE</sequence>
<evidence type="ECO:0000313" key="2">
    <source>
        <dbReference type="EMBL" id="KAA0712967.1"/>
    </source>
</evidence>
<feature type="region of interest" description="Disordered" evidence="1">
    <location>
        <begin position="166"/>
        <end position="189"/>
    </location>
</feature>
<protein>
    <submittedName>
        <fullName evidence="2">Uncharacterized protein</fullName>
    </submittedName>
</protein>
<keyword evidence="3" id="KW-1185">Reference proteome</keyword>
<reference evidence="2 3" key="1">
    <citation type="journal article" date="2019" name="Mol. Ecol. Resour.">
        <title>Chromosome-level genome assembly of Triplophysa tibetana, a fish adapted to the harsh high-altitude environment of the Tibetan Plateau.</title>
        <authorList>
            <person name="Yang X."/>
            <person name="Liu H."/>
            <person name="Ma Z."/>
            <person name="Zou Y."/>
            <person name="Zou M."/>
            <person name="Mao Y."/>
            <person name="Li X."/>
            <person name="Wang H."/>
            <person name="Chen T."/>
            <person name="Wang W."/>
            <person name="Yang R."/>
        </authorList>
    </citation>
    <scope>NUCLEOTIDE SEQUENCE [LARGE SCALE GENOMIC DNA]</scope>
    <source>
        <strain evidence="2">TTIB1903HZAU</strain>
        <tissue evidence="2">Muscle</tissue>
    </source>
</reference>
<dbReference type="Proteomes" id="UP000324632">
    <property type="component" value="Chromosome 13"/>
</dbReference>
<proteinExistence type="predicted"/>
<feature type="compositionally biased region" description="Basic and acidic residues" evidence="1">
    <location>
        <begin position="171"/>
        <end position="180"/>
    </location>
</feature>
<comment type="caution">
    <text evidence="2">The sequence shown here is derived from an EMBL/GenBank/DDBJ whole genome shotgun (WGS) entry which is preliminary data.</text>
</comment>
<evidence type="ECO:0000313" key="3">
    <source>
        <dbReference type="Proteomes" id="UP000324632"/>
    </source>
</evidence>
<organism evidence="2 3">
    <name type="scientific">Triplophysa tibetana</name>
    <dbReference type="NCBI Taxonomy" id="1572043"/>
    <lineage>
        <taxon>Eukaryota</taxon>
        <taxon>Metazoa</taxon>
        <taxon>Chordata</taxon>
        <taxon>Craniata</taxon>
        <taxon>Vertebrata</taxon>
        <taxon>Euteleostomi</taxon>
        <taxon>Actinopterygii</taxon>
        <taxon>Neopterygii</taxon>
        <taxon>Teleostei</taxon>
        <taxon>Ostariophysi</taxon>
        <taxon>Cypriniformes</taxon>
        <taxon>Nemacheilidae</taxon>
        <taxon>Triplophysa</taxon>
    </lineage>
</organism>
<gene>
    <name evidence="2" type="ORF">E1301_Tti005124</name>
</gene>
<evidence type="ECO:0000256" key="1">
    <source>
        <dbReference type="SAM" id="MobiDB-lite"/>
    </source>
</evidence>